<protein>
    <recommendedName>
        <fullName evidence="5">PF06541 family protein</fullName>
    </recommendedName>
</protein>
<gene>
    <name evidence="3" type="ORF">HW270_07270</name>
</gene>
<feature type="transmembrane region" description="Helical" evidence="2">
    <location>
        <begin position="117"/>
        <end position="134"/>
    </location>
</feature>
<evidence type="ECO:0008006" key="5">
    <source>
        <dbReference type="Google" id="ProtNLM"/>
    </source>
</evidence>
<accession>A0A7Y8VSI5</accession>
<feature type="transmembrane region" description="Helical" evidence="2">
    <location>
        <begin position="40"/>
        <end position="63"/>
    </location>
</feature>
<keyword evidence="1" id="KW-0175">Coiled coil</keyword>
<evidence type="ECO:0000313" key="3">
    <source>
        <dbReference type="EMBL" id="NWO23865.1"/>
    </source>
</evidence>
<evidence type="ECO:0000256" key="1">
    <source>
        <dbReference type="SAM" id="Coils"/>
    </source>
</evidence>
<feature type="transmembrane region" description="Helical" evidence="2">
    <location>
        <begin position="6"/>
        <end position="28"/>
    </location>
</feature>
<dbReference type="EMBL" id="JABXYR010000002">
    <property type="protein sequence ID" value="NWO23865.1"/>
    <property type="molecule type" value="Genomic_DNA"/>
</dbReference>
<keyword evidence="2" id="KW-1133">Transmembrane helix</keyword>
<feature type="transmembrane region" description="Helical" evidence="2">
    <location>
        <begin position="75"/>
        <end position="97"/>
    </location>
</feature>
<dbReference type="AlphaFoldDB" id="A0A7Y8VSI5"/>
<keyword evidence="2" id="KW-0472">Membrane</keyword>
<reference evidence="3 4" key="1">
    <citation type="submission" date="2020-06" db="EMBL/GenBank/DDBJ databases">
        <title>Mogibacterium timidum strain W9173 genomic sequence.</title>
        <authorList>
            <person name="Wade W.G."/>
            <person name="Johnston C.D."/>
            <person name="Chen T."/>
            <person name="Dewhirst F.E."/>
        </authorList>
    </citation>
    <scope>NUCLEOTIDE SEQUENCE [LARGE SCALE GENOMIC DNA]</scope>
    <source>
        <strain evidence="3 4">W9173</strain>
    </source>
</reference>
<feature type="transmembrane region" description="Helical" evidence="2">
    <location>
        <begin position="154"/>
        <end position="179"/>
    </location>
</feature>
<evidence type="ECO:0000256" key="2">
    <source>
        <dbReference type="SAM" id="Phobius"/>
    </source>
</evidence>
<evidence type="ECO:0000313" key="4">
    <source>
        <dbReference type="Proteomes" id="UP000526307"/>
    </source>
</evidence>
<dbReference type="Proteomes" id="UP000526307">
    <property type="component" value="Unassembled WGS sequence"/>
</dbReference>
<keyword evidence="4" id="KW-1185">Reference proteome</keyword>
<sequence>MIGGYQITDIAIFFIVYSVLGWITEVIYQAVSKGLVVNRGFLNGPVCPIYGFGALFVILLVNVLDLSHSTTTSDIEVFLLGVVLSTLLELIGGYVLLKVFHARWWDYSGKPLNCHGYICLEFSLIWGFGILFIVRRIHPLTQSLLGGFSMSTPGLIVLAIAYAGFASDLVVSVLIMLGLNKKIRKLDDMQQAMREFSDELSTRIGENALSTKEHVDEYKVQSALFEADVRDMATARREEVSHELAEMKQQYELVRQELYKNLSKTSLFGSGRILKSYPDLHSVKYPELVDKIKRNFNEYRK</sequence>
<dbReference type="RefSeq" id="WP_178978742.1">
    <property type="nucleotide sequence ID" value="NZ_CAUVNY010000042.1"/>
</dbReference>
<comment type="caution">
    <text evidence="3">The sequence shown here is derived from an EMBL/GenBank/DDBJ whole genome shotgun (WGS) entry which is preliminary data.</text>
</comment>
<feature type="coiled-coil region" evidence="1">
    <location>
        <begin position="230"/>
        <end position="257"/>
    </location>
</feature>
<proteinExistence type="predicted"/>
<dbReference type="InterPro" id="IPR010540">
    <property type="entry name" value="CmpB_TMEM229"/>
</dbReference>
<dbReference type="Pfam" id="PF06541">
    <property type="entry name" value="ABC_trans_CmpB"/>
    <property type="match status" value="1"/>
</dbReference>
<keyword evidence="2" id="KW-0812">Transmembrane</keyword>
<organism evidence="3 4">
    <name type="scientific">Mogibacterium timidum</name>
    <dbReference type="NCBI Taxonomy" id="35519"/>
    <lineage>
        <taxon>Bacteria</taxon>
        <taxon>Bacillati</taxon>
        <taxon>Bacillota</taxon>
        <taxon>Clostridia</taxon>
        <taxon>Peptostreptococcales</taxon>
        <taxon>Anaerovoracaceae</taxon>
        <taxon>Mogibacterium</taxon>
    </lineage>
</organism>
<name>A0A7Y8VSI5_9FIRM</name>